<feature type="region of interest" description="Disordered" evidence="1">
    <location>
        <begin position="418"/>
        <end position="449"/>
    </location>
</feature>
<dbReference type="Proteomes" id="UP001153620">
    <property type="component" value="Chromosome 3"/>
</dbReference>
<name>A0A9N9WVE2_9DIPT</name>
<dbReference type="AlphaFoldDB" id="A0A9N9WVE2"/>
<dbReference type="OrthoDB" id="5917823at2759"/>
<organism evidence="2 3">
    <name type="scientific">Chironomus riparius</name>
    <dbReference type="NCBI Taxonomy" id="315576"/>
    <lineage>
        <taxon>Eukaryota</taxon>
        <taxon>Metazoa</taxon>
        <taxon>Ecdysozoa</taxon>
        <taxon>Arthropoda</taxon>
        <taxon>Hexapoda</taxon>
        <taxon>Insecta</taxon>
        <taxon>Pterygota</taxon>
        <taxon>Neoptera</taxon>
        <taxon>Endopterygota</taxon>
        <taxon>Diptera</taxon>
        <taxon>Nematocera</taxon>
        <taxon>Chironomoidea</taxon>
        <taxon>Chironomidae</taxon>
        <taxon>Chironominae</taxon>
        <taxon>Chironomus</taxon>
    </lineage>
</organism>
<feature type="compositionally biased region" description="Polar residues" evidence="1">
    <location>
        <begin position="107"/>
        <end position="123"/>
    </location>
</feature>
<dbReference type="EMBL" id="OU895879">
    <property type="protein sequence ID" value="CAG9807613.1"/>
    <property type="molecule type" value="Genomic_DNA"/>
</dbReference>
<proteinExistence type="predicted"/>
<keyword evidence="3" id="KW-1185">Reference proteome</keyword>
<feature type="region of interest" description="Disordered" evidence="1">
    <location>
        <begin position="312"/>
        <end position="340"/>
    </location>
</feature>
<evidence type="ECO:0000313" key="2">
    <source>
        <dbReference type="EMBL" id="CAG9807613.1"/>
    </source>
</evidence>
<sequence length="910" mass="104579">MGNSNSMNNLSMIDHKRQTTEFLRYSQIPYESQFRSPNSNSHLNIHEIGKLRSSTNYPPNPNPVKVLPDVKFEPKLRTTNNGAILQSGGTISGRKDSECGLHRSKSISESQNTYLSNPNGTAQPSPPVFKMQRASTQLSINHRAPSKPNLPRHYDDTVKLETVDVKFKKTHDMQKAHRAPQPPITNKNIPYRGNQKEVGPKQHPVNLSQAVPNQNQRLFGDTLTKKMDPRLKTSISASTQNLNNPKIRMQNQAVPLNPIKPNMTSYLRRERTFDMTLMTDVGRKKEEMKPKYSPQFQRKNRQLTTQERYKANVTSQPLPPPQTSTPQTSAISKQRPVCVKSHEKMKTIDRKNVKKKPAETSVEQLFADAKNAKVSNENSTVSNTGNSVSSSFNYLKGPPTQNAQNIVKKQPEIIKSNSPTAYSRESPIRQIQQQQQHHHHQQQQQPQQQQISPNNFFYELKETTVDSIDTNDDKNEVNHAHMDIVNKFAEDILKMSTFDVSQTEVMTESTTSEDYEDMNILLALRPTLPRRQLQIPHFSPLAAWRSIEIDINNLNDSKNSKLSSSSSQLQLINEDTKLETKIEKIYREPSFNLQQLDNKSGDSGISADKEIGNSPDSMQIPQAYLMNSWTPQQDLEEDEESIDGHDMNYQLNGTIEQQQAAANGRMFSLSLPRDNQSSSDKLNNFYSLQKFKKAVVDVYEYSDARIQCHNYGSDNNWLLSSQPNSIDELSSKKEKEKNQIISQMRSGKHIMYLPSHWNDETRQIESHKMIQQSIIQQSNDIENENVNIHYLHKEIEDSHAKKSSSKNRFKFQSTIRQVERRKIAEKLSKEAEEKEMMRLGELEAMQKVEEEFQKKRLREKSRLRHQLRIVSLEESYDGPHYNFRNDIDSSVDTRTPYISKIIEAKSPKKL</sequence>
<protein>
    <submittedName>
        <fullName evidence="2">Uncharacterized protein</fullName>
    </submittedName>
</protein>
<reference evidence="2" key="1">
    <citation type="submission" date="2022-01" db="EMBL/GenBank/DDBJ databases">
        <authorList>
            <person name="King R."/>
        </authorList>
    </citation>
    <scope>NUCLEOTIDE SEQUENCE</scope>
</reference>
<accession>A0A9N9WVE2</accession>
<reference evidence="2" key="2">
    <citation type="submission" date="2022-10" db="EMBL/GenBank/DDBJ databases">
        <authorList>
            <consortium name="ENA_rothamsted_submissions"/>
            <consortium name="culmorum"/>
            <person name="King R."/>
        </authorList>
    </citation>
    <scope>NUCLEOTIDE SEQUENCE</scope>
</reference>
<feature type="compositionally biased region" description="Polar residues" evidence="1">
    <location>
        <begin position="78"/>
        <end position="89"/>
    </location>
</feature>
<evidence type="ECO:0000256" key="1">
    <source>
        <dbReference type="SAM" id="MobiDB-lite"/>
    </source>
</evidence>
<evidence type="ECO:0000313" key="3">
    <source>
        <dbReference type="Proteomes" id="UP001153620"/>
    </source>
</evidence>
<gene>
    <name evidence="2" type="ORF">CHIRRI_LOCUS10459</name>
</gene>
<feature type="region of interest" description="Disordered" evidence="1">
    <location>
        <begin position="78"/>
        <end position="128"/>
    </location>
</feature>